<dbReference type="Proteomes" id="UP000664132">
    <property type="component" value="Unassembled WGS sequence"/>
</dbReference>
<keyword evidence="2" id="KW-1185">Reference proteome</keyword>
<sequence>MASPIYFGVEFEFNLAFLHSHEVAPDPTETRAVDLPLTEDVIRHTRSFYGLNGTEPIPERLEKDLNFYAKKICMLYTIRDSLISIGCPAEVYSAVDPPSSWEVFYDETLKGHRKVPLDFHTMQRLYIFLWAFEPQMNTLHPAHRQQIKYCRGMREQSAMASEYTEKWGVPPSILAGIVEFYKCQDLESLLNKAFCCVKGKFTAFNSGNAFCWVREPHRFHKPTIECRQHEGTLDGKRITQWVKFLAGLVQALENISPESFTGLLKLAQSEKWEKAGKDKMANEKNQAQFGPIPAESTLTIIDILEYLGLKESADYYRNRLFPVPGKDKWEALPVFTWDTNAHVAAAPNQTDESREAEEEGTTELFQRLMLPGAMTEDQEDEAGLDFDPYDSIWSMIHRADGERHELSNLYRPDEEEDS</sequence>
<accession>A0A8H7WHS5</accession>
<dbReference type="EMBL" id="JAFJYH010000013">
    <property type="protein sequence ID" value="KAG4425144.1"/>
    <property type="molecule type" value="Genomic_DNA"/>
</dbReference>
<organism evidence="1 2">
    <name type="scientific">Cadophora malorum</name>
    <dbReference type="NCBI Taxonomy" id="108018"/>
    <lineage>
        <taxon>Eukaryota</taxon>
        <taxon>Fungi</taxon>
        <taxon>Dikarya</taxon>
        <taxon>Ascomycota</taxon>
        <taxon>Pezizomycotina</taxon>
        <taxon>Leotiomycetes</taxon>
        <taxon>Helotiales</taxon>
        <taxon>Ploettnerulaceae</taxon>
        <taxon>Cadophora</taxon>
    </lineage>
</organism>
<gene>
    <name evidence="1" type="ORF">IFR04_001711</name>
</gene>
<dbReference type="InterPro" id="IPR022025">
    <property type="entry name" value="Amidoligase_2"/>
</dbReference>
<reference evidence="1" key="1">
    <citation type="submission" date="2021-02" db="EMBL/GenBank/DDBJ databases">
        <title>Genome sequence Cadophora malorum strain M34.</title>
        <authorList>
            <person name="Stefanovic E."/>
            <person name="Vu D."/>
            <person name="Scully C."/>
            <person name="Dijksterhuis J."/>
            <person name="Roader J."/>
            <person name="Houbraken J."/>
        </authorList>
    </citation>
    <scope>NUCLEOTIDE SEQUENCE</scope>
    <source>
        <strain evidence="1">M34</strain>
    </source>
</reference>
<name>A0A8H7WHS5_9HELO</name>
<evidence type="ECO:0000313" key="2">
    <source>
        <dbReference type="Proteomes" id="UP000664132"/>
    </source>
</evidence>
<comment type="caution">
    <text evidence="1">The sequence shown here is derived from an EMBL/GenBank/DDBJ whole genome shotgun (WGS) entry which is preliminary data.</text>
</comment>
<proteinExistence type="predicted"/>
<protein>
    <submittedName>
        <fullName evidence="1">Uncharacterized protein</fullName>
    </submittedName>
</protein>
<dbReference type="AlphaFoldDB" id="A0A8H7WHS5"/>
<dbReference type="PANTHER" id="PTHR36847">
    <property type="entry name" value="AMIDOLIGASE ENZYME"/>
    <property type="match status" value="1"/>
</dbReference>
<evidence type="ECO:0000313" key="1">
    <source>
        <dbReference type="EMBL" id="KAG4425144.1"/>
    </source>
</evidence>
<dbReference type="PANTHER" id="PTHR36847:SF1">
    <property type="entry name" value="AMIDOLIGASE ENZYME"/>
    <property type="match status" value="1"/>
</dbReference>
<dbReference type="OrthoDB" id="412402at2759"/>
<dbReference type="Pfam" id="PF12224">
    <property type="entry name" value="Amidoligase_2"/>
    <property type="match status" value="1"/>
</dbReference>